<dbReference type="GO" id="GO:0005759">
    <property type="term" value="C:mitochondrial matrix"/>
    <property type="evidence" value="ECO:0007669"/>
    <property type="project" value="TreeGrafter"/>
</dbReference>
<dbReference type="PANTHER" id="PTHR21052">
    <property type="entry name" value="SPERMATOGENESIS ASSOCIATED 11-RELATED"/>
    <property type="match status" value="1"/>
</dbReference>
<protein>
    <submittedName>
        <fullName evidence="3">Uncharacterized protein</fullName>
    </submittedName>
</protein>
<dbReference type="InterPro" id="IPR037151">
    <property type="entry name" value="AlkB-like_sf"/>
</dbReference>
<dbReference type="Proteomes" id="UP000887578">
    <property type="component" value="Unplaced"/>
</dbReference>
<evidence type="ECO:0000256" key="1">
    <source>
        <dbReference type="ARBA" id="ARBA00001954"/>
    </source>
</evidence>
<dbReference type="Gene3D" id="2.60.120.590">
    <property type="entry name" value="Alpha-ketoglutarate-dependent dioxygenase AlkB-like"/>
    <property type="match status" value="1"/>
</dbReference>
<evidence type="ECO:0000313" key="2">
    <source>
        <dbReference type="Proteomes" id="UP000887578"/>
    </source>
</evidence>
<sequence>MRLRHKDKKDIYIVDLLLKRRSLYKLNGIGRYDFTHEILDQKESNFNGIEVQKDCRISVICRDMPQKEKTLEELEYKPLVENVN</sequence>
<dbReference type="InterPro" id="IPR032870">
    <property type="entry name" value="ALKBH7-like"/>
</dbReference>
<dbReference type="PANTHER" id="PTHR21052:SF0">
    <property type="entry name" value="ALPHA-KETOGLUTARATE-DEPENDENT DIOXYGENASE ALKB HOMOLOG 7, MITOCHONDRIAL"/>
    <property type="match status" value="1"/>
</dbReference>
<comment type="cofactor">
    <cofactor evidence="1">
        <name>Fe(2+)</name>
        <dbReference type="ChEBI" id="CHEBI:29033"/>
    </cofactor>
</comment>
<keyword evidence="2" id="KW-1185">Reference proteome</keyword>
<evidence type="ECO:0000313" key="3">
    <source>
        <dbReference type="WBParaSite" id="PDA_v2.g27382.t1"/>
    </source>
</evidence>
<dbReference type="WBParaSite" id="PDA_v2.g27382.t1">
    <property type="protein sequence ID" value="PDA_v2.g27382.t1"/>
    <property type="gene ID" value="PDA_v2.g27382"/>
</dbReference>
<dbReference type="AlphaFoldDB" id="A0A914QJ91"/>
<proteinExistence type="predicted"/>
<reference evidence="3" key="1">
    <citation type="submission" date="2022-11" db="UniProtKB">
        <authorList>
            <consortium name="WormBaseParasite"/>
        </authorList>
    </citation>
    <scope>IDENTIFICATION</scope>
</reference>
<accession>A0A914QJ91</accession>
<organism evidence="2 3">
    <name type="scientific">Panagrolaimus davidi</name>
    <dbReference type="NCBI Taxonomy" id="227884"/>
    <lineage>
        <taxon>Eukaryota</taxon>
        <taxon>Metazoa</taxon>
        <taxon>Ecdysozoa</taxon>
        <taxon>Nematoda</taxon>
        <taxon>Chromadorea</taxon>
        <taxon>Rhabditida</taxon>
        <taxon>Tylenchina</taxon>
        <taxon>Panagrolaimomorpha</taxon>
        <taxon>Panagrolaimoidea</taxon>
        <taxon>Panagrolaimidae</taxon>
        <taxon>Panagrolaimus</taxon>
    </lineage>
</organism>
<dbReference type="GO" id="GO:0006974">
    <property type="term" value="P:DNA damage response"/>
    <property type="evidence" value="ECO:0007669"/>
    <property type="project" value="InterPro"/>
</dbReference>
<name>A0A914QJ91_9BILA</name>
<dbReference type="GO" id="GO:0006631">
    <property type="term" value="P:fatty acid metabolic process"/>
    <property type="evidence" value="ECO:0007669"/>
    <property type="project" value="TreeGrafter"/>
</dbReference>
<dbReference type="SUPFAM" id="SSF51197">
    <property type="entry name" value="Clavaminate synthase-like"/>
    <property type="match status" value="1"/>
</dbReference>